<evidence type="ECO:0000256" key="1">
    <source>
        <dbReference type="SAM" id="Phobius"/>
    </source>
</evidence>
<feature type="transmembrane region" description="Helical" evidence="1">
    <location>
        <begin position="600"/>
        <end position="618"/>
    </location>
</feature>
<sequence length="670" mass="72444">MGSMSSAERSRIVLLTAMLLLVSLPYSPAAADTDGTCCDSQEIDVYLLGSADDGSLSPFDSDLDEEFEQFVTPSIQGLVEIGTWDITWGLQGDYPDATWEFRIPYEVESAAGIQINATIGVNIGSTYFEGDAGAGLFLTNSGEVVIPINVEAGEVREGDQVKVTFSVRSLSFSSPGDDAGIRFVWGTDEYTGRISMKFPIVSIDMKEPSVNNRLVYFPVLLKSGFGDRMWSASSGGMSVASASITDSPIATPTNNGVEVTFAWQIPESVESGTYRVEFHLIPQTSLRIEANRTYDITAGSGGSGSGGWYPGAEPLRTGGTSLSLDVDAHFDGDSVDRVVTIEFDGSMSQWVRWGLDNIGNNSLSSNSWWRNLRTYSDSIPSSDFHNTQVDDSELAALQSHLIGSATDMKSFLANGLYLDAESILGVNPVNLGPTDITIDLGHTRSFSSESVTITIDTSHQVEAGERQQLIEDFIRPSDDDIYYDIELHVEIRSTALQGLGGVAAEDIDAKHRRWILLEIITIDEEELDPEQSFRVEFVPSGGALYSPLVSAMVSVFMLVLALGLGLLMTRKRAKVPSMLTVVVLGGLALALYVLGLDMPFVLGVVASSMLLVFPVALVSPRSEILESRGGKRRANAHVECPKCGVSNPVESDVRPLRLDCEGCEATLRLE</sequence>
<organism evidence="2">
    <name type="scientific">uncultured marine group II/III euryarchaeote KM3_79_A05</name>
    <dbReference type="NCBI Taxonomy" id="1456513"/>
    <lineage>
        <taxon>Archaea</taxon>
        <taxon>Methanobacteriati</taxon>
        <taxon>Methanobacteriota</taxon>
        <taxon>environmental samples</taxon>
    </lineage>
</organism>
<protein>
    <submittedName>
        <fullName evidence="2">Uncharacterized protein</fullName>
    </submittedName>
</protein>
<keyword evidence="1" id="KW-0812">Transmembrane</keyword>
<reference evidence="2" key="1">
    <citation type="journal article" date="2014" name="Genome Biol. Evol.">
        <title>Pangenome evidence for extensive interdomain horizontal transfer affecting lineage core and shell genes in uncultured planktonic thaumarchaeota and euryarchaeota.</title>
        <authorList>
            <person name="Deschamps P."/>
            <person name="Zivanovic Y."/>
            <person name="Moreira D."/>
            <person name="Rodriguez-Valera F."/>
            <person name="Lopez-Garcia P."/>
        </authorList>
    </citation>
    <scope>NUCLEOTIDE SEQUENCE</scope>
</reference>
<dbReference type="AlphaFoldDB" id="A0A075HV56"/>
<evidence type="ECO:0000313" key="2">
    <source>
        <dbReference type="EMBL" id="AIF17723.1"/>
    </source>
</evidence>
<feature type="transmembrane region" description="Helical" evidence="1">
    <location>
        <begin position="575"/>
        <end position="594"/>
    </location>
</feature>
<proteinExistence type="predicted"/>
<name>A0A075HV56_9EURY</name>
<keyword evidence="1" id="KW-1133">Transmembrane helix</keyword>
<feature type="transmembrane region" description="Helical" evidence="1">
    <location>
        <begin position="544"/>
        <end position="568"/>
    </location>
</feature>
<keyword evidence="1" id="KW-0472">Membrane</keyword>
<dbReference type="EMBL" id="KF901090">
    <property type="protein sequence ID" value="AIF17723.1"/>
    <property type="molecule type" value="Genomic_DNA"/>
</dbReference>
<accession>A0A075HV56</accession>